<dbReference type="SMART" id="SM00757">
    <property type="entry name" value="CRA"/>
    <property type="match status" value="1"/>
</dbReference>
<organism evidence="2 3">
    <name type="scientific">Bifiguratus adelaidae</name>
    <dbReference type="NCBI Taxonomy" id="1938954"/>
    <lineage>
        <taxon>Eukaryota</taxon>
        <taxon>Fungi</taxon>
        <taxon>Fungi incertae sedis</taxon>
        <taxon>Mucoromycota</taxon>
        <taxon>Mucoromycotina</taxon>
        <taxon>Endogonomycetes</taxon>
        <taxon>Endogonales</taxon>
        <taxon>Endogonales incertae sedis</taxon>
        <taxon>Bifiguratus</taxon>
    </lineage>
</organism>
<dbReference type="InterPro" id="IPR050618">
    <property type="entry name" value="Ubq-SigPath_Reg"/>
</dbReference>
<proteinExistence type="predicted"/>
<dbReference type="AlphaFoldDB" id="A0A261Y0Y8"/>
<dbReference type="SMART" id="SM00668">
    <property type="entry name" value="CTLH"/>
    <property type="match status" value="1"/>
</dbReference>
<name>A0A261Y0Y8_9FUNG</name>
<dbReference type="PANTHER" id="PTHR12864">
    <property type="entry name" value="RAN BINDING PROTEIN 9-RELATED"/>
    <property type="match status" value="1"/>
</dbReference>
<evidence type="ECO:0000313" key="3">
    <source>
        <dbReference type="Proteomes" id="UP000242875"/>
    </source>
</evidence>
<dbReference type="InterPro" id="IPR013144">
    <property type="entry name" value="CRA_dom"/>
</dbReference>
<keyword evidence="3" id="KW-1185">Reference proteome</keyword>
<dbReference type="InterPro" id="IPR006594">
    <property type="entry name" value="LisH"/>
</dbReference>
<dbReference type="Pfam" id="PF08513">
    <property type="entry name" value="LisH"/>
    <property type="match status" value="1"/>
</dbReference>
<dbReference type="Proteomes" id="UP000242875">
    <property type="component" value="Unassembled WGS sequence"/>
</dbReference>
<dbReference type="PROSITE" id="PS50896">
    <property type="entry name" value="LISH"/>
    <property type="match status" value="1"/>
</dbReference>
<gene>
    <name evidence="2" type="ORF">BZG36_03114</name>
</gene>
<comment type="caution">
    <text evidence="2">The sequence shown here is derived from an EMBL/GenBank/DDBJ whole genome shotgun (WGS) entry which is preliminary data.</text>
</comment>
<reference evidence="2 3" key="1">
    <citation type="journal article" date="2017" name="Mycologia">
        <title>Bifiguratus adelaidae, gen. et sp. nov., a new member of Mucoromycotina in endophytic and soil-dwelling habitats.</title>
        <authorList>
            <person name="Torres-Cruz T.J."/>
            <person name="Billingsley Tobias T.L."/>
            <person name="Almatruk M."/>
            <person name="Hesse C."/>
            <person name="Kuske C.R."/>
            <person name="Desiro A."/>
            <person name="Benucci G.M."/>
            <person name="Bonito G."/>
            <person name="Stajich J.E."/>
            <person name="Dunlap C."/>
            <person name="Arnold A.E."/>
            <person name="Porras-Alfaro A."/>
        </authorList>
    </citation>
    <scope>NUCLEOTIDE SEQUENCE [LARGE SCALE GENOMIC DNA]</scope>
    <source>
        <strain evidence="2 3">AZ0501</strain>
    </source>
</reference>
<dbReference type="OrthoDB" id="2415936at2759"/>
<dbReference type="EMBL" id="MVBO01000051">
    <property type="protein sequence ID" value="OZJ04164.1"/>
    <property type="molecule type" value="Genomic_DNA"/>
</dbReference>
<feature type="domain" description="CTLH" evidence="1">
    <location>
        <begin position="61"/>
        <end position="118"/>
    </location>
</feature>
<evidence type="ECO:0000313" key="2">
    <source>
        <dbReference type="EMBL" id="OZJ04164.1"/>
    </source>
</evidence>
<dbReference type="InterPro" id="IPR006595">
    <property type="entry name" value="CTLH_C"/>
</dbReference>
<sequence>MTTTKRVIEKEEWDRKLAEVKVNKEDLNRLVMDYLVIEGYKDAAEKFSIESGLKPNVDLESIQERMHIRSAVHAGDIEAAMERVNDLNPDILDTNPQLYFHLQQQRLIELIRANRVNEALEFASEELASRGEEQPEFLSEFERTMALLAFDANASGLANPVSDLLQYAKRQQTAQELNAAILESQSQERDPKLPSLLKMLVWSQQQLDERMTFPQLEIL</sequence>
<dbReference type="PROSITE" id="PS50897">
    <property type="entry name" value="CTLH"/>
    <property type="match status" value="1"/>
</dbReference>
<protein>
    <recommendedName>
        <fullName evidence="1">CTLH domain-containing protein</fullName>
    </recommendedName>
</protein>
<dbReference type="SMART" id="SM00667">
    <property type="entry name" value="LisH"/>
    <property type="match status" value="1"/>
</dbReference>
<accession>A0A261Y0Y8</accession>
<evidence type="ECO:0000259" key="1">
    <source>
        <dbReference type="PROSITE" id="PS50897"/>
    </source>
</evidence>
<dbReference type="InterPro" id="IPR024964">
    <property type="entry name" value="CTLH/CRA"/>
</dbReference>
<dbReference type="Pfam" id="PF10607">
    <property type="entry name" value="CTLH"/>
    <property type="match status" value="1"/>
</dbReference>